<dbReference type="InterPro" id="IPR036688">
    <property type="entry name" value="MoeA_C_domain_IV_sf"/>
</dbReference>
<keyword evidence="5" id="KW-0479">Metal-binding</keyword>
<feature type="chain" id="PRO_5017686163" description="MoaB/Mog domain-containing protein" evidence="7">
    <location>
        <begin position="18"/>
        <end position="671"/>
    </location>
</feature>
<evidence type="ECO:0000256" key="3">
    <source>
        <dbReference type="ARBA" id="ARBA00008339"/>
    </source>
</evidence>
<dbReference type="AlphaFoldDB" id="A0A3E2HCK9"/>
<dbReference type="FunFam" id="3.40.980.10:FF:000011">
    <property type="entry name" value="Molybdopterin molybdenumtransferase"/>
    <property type="match status" value="1"/>
</dbReference>
<dbReference type="NCBIfam" id="NF045515">
    <property type="entry name" value="Glp_gephyrin"/>
    <property type="match status" value="1"/>
</dbReference>
<evidence type="ECO:0000313" key="9">
    <source>
        <dbReference type="EMBL" id="RFU31146.1"/>
    </source>
</evidence>
<feature type="domain" description="MoaB/Mog" evidence="8">
    <location>
        <begin position="9"/>
        <end position="157"/>
    </location>
</feature>
<dbReference type="PROSITE" id="PS01078">
    <property type="entry name" value="MOCF_BIOSYNTHESIS_1"/>
    <property type="match status" value="1"/>
</dbReference>
<reference evidence="9 10" key="1">
    <citation type="submission" date="2018-05" db="EMBL/GenBank/DDBJ databases">
        <title>Draft genome sequence of Scytalidium lignicola DSM 105466, a ubiquitous saprotrophic fungus.</title>
        <authorList>
            <person name="Buettner E."/>
            <person name="Gebauer A.M."/>
            <person name="Hofrichter M."/>
            <person name="Liers C."/>
            <person name="Kellner H."/>
        </authorList>
    </citation>
    <scope>NUCLEOTIDE SEQUENCE [LARGE SCALE GENOMIC DNA]</scope>
    <source>
        <strain evidence="9 10">DSM 105466</strain>
    </source>
</reference>
<feature type="non-terminal residue" evidence="9">
    <location>
        <position position="671"/>
    </location>
</feature>
<dbReference type="STRING" id="5539.A0A3E2HCK9"/>
<proteinExistence type="inferred from homology"/>
<dbReference type="Gene3D" id="3.40.980.10">
    <property type="entry name" value="MoaB/Mog-like domain"/>
    <property type="match status" value="2"/>
</dbReference>
<keyword evidence="5" id="KW-0808">Transferase</keyword>
<comment type="pathway">
    <text evidence="1 5">Cofactor biosynthesis; molybdopterin biosynthesis.</text>
</comment>
<comment type="similarity">
    <text evidence="5">Belongs to the MoeA family.</text>
</comment>
<dbReference type="Pfam" id="PF03454">
    <property type="entry name" value="MoeA_C"/>
    <property type="match status" value="1"/>
</dbReference>
<evidence type="ECO:0000256" key="2">
    <source>
        <dbReference type="ARBA" id="ARBA00007589"/>
    </source>
</evidence>
<dbReference type="FunFam" id="2.170.190.11:FF:000002">
    <property type="entry name" value="Molybdopterin molybdenumtransferase"/>
    <property type="match status" value="1"/>
</dbReference>
<dbReference type="SUPFAM" id="SSF63882">
    <property type="entry name" value="MoeA N-terminal region -like"/>
    <property type="match status" value="1"/>
</dbReference>
<keyword evidence="4 5" id="KW-0501">Molybdenum cofactor biosynthesis</keyword>
<keyword evidence="5" id="KW-0500">Molybdenum</keyword>
<comment type="similarity">
    <text evidence="3">In the C-terminal section; belongs to the MoeA family.</text>
</comment>
<keyword evidence="7" id="KW-0732">Signal</keyword>
<keyword evidence="10" id="KW-1185">Reference proteome</keyword>
<evidence type="ECO:0000256" key="6">
    <source>
        <dbReference type="SAM" id="MobiDB-lite"/>
    </source>
</evidence>
<comment type="function">
    <text evidence="5">Catalyzes two steps in the biosynthesis of the molybdenum cofactor. In the first step, molybdopterin is adenylated. Subsequently, molybdate is inserted into adenylated molybdopterin and AMP is released.</text>
</comment>
<dbReference type="CDD" id="cd00886">
    <property type="entry name" value="MogA_MoaB"/>
    <property type="match status" value="1"/>
</dbReference>
<dbReference type="InterPro" id="IPR036425">
    <property type="entry name" value="MoaB/Mog-like_dom_sf"/>
</dbReference>
<dbReference type="Pfam" id="PF03453">
    <property type="entry name" value="MoeA_N"/>
    <property type="match status" value="1"/>
</dbReference>
<comment type="catalytic activity">
    <reaction evidence="5">
        <text>adenylyl-molybdopterin + molybdate = Mo-molybdopterin + AMP + H(+)</text>
        <dbReference type="Rhea" id="RHEA:35047"/>
        <dbReference type="ChEBI" id="CHEBI:15378"/>
        <dbReference type="ChEBI" id="CHEBI:36264"/>
        <dbReference type="ChEBI" id="CHEBI:62727"/>
        <dbReference type="ChEBI" id="CHEBI:71302"/>
        <dbReference type="ChEBI" id="CHEBI:456215"/>
    </reaction>
</comment>
<dbReference type="PANTHER" id="PTHR10192">
    <property type="entry name" value="MOLYBDOPTERIN BIOSYNTHESIS PROTEIN"/>
    <property type="match status" value="1"/>
</dbReference>
<feature type="non-terminal residue" evidence="9">
    <location>
        <position position="1"/>
    </location>
</feature>
<feature type="signal peptide" evidence="7">
    <location>
        <begin position="1"/>
        <end position="17"/>
    </location>
</feature>
<evidence type="ECO:0000313" key="10">
    <source>
        <dbReference type="Proteomes" id="UP000258309"/>
    </source>
</evidence>
<dbReference type="InterPro" id="IPR005110">
    <property type="entry name" value="MoeA_linker/N"/>
</dbReference>
<evidence type="ECO:0000256" key="7">
    <source>
        <dbReference type="SAM" id="SignalP"/>
    </source>
</evidence>
<dbReference type="PROSITE" id="PS01079">
    <property type="entry name" value="MOCF_BIOSYNTHESIS_2"/>
    <property type="match status" value="1"/>
</dbReference>
<dbReference type="InterPro" id="IPR005111">
    <property type="entry name" value="MoeA_C_domain_IV"/>
</dbReference>
<feature type="region of interest" description="Disordered" evidence="6">
    <location>
        <begin position="190"/>
        <end position="237"/>
    </location>
</feature>
<dbReference type="FunFam" id="3.40.980.10:FF:000013">
    <property type="entry name" value="Molybdopterin molybdenumtransferase"/>
    <property type="match status" value="1"/>
</dbReference>
<dbReference type="Proteomes" id="UP000258309">
    <property type="component" value="Unassembled WGS sequence"/>
</dbReference>
<dbReference type="InterPro" id="IPR036135">
    <property type="entry name" value="MoeA_linker/N_sf"/>
</dbReference>
<keyword evidence="5" id="KW-0460">Magnesium</keyword>
<dbReference type="FunFam" id="2.40.340.10:FF:000004">
    <property type="entry name" value="Molybdopterin molybdenumtransferase"/>
    <property type="match status" value="1"/>
</dbReference>
<dbReference type="UniPathway" id="UPA00344"/>
<dbReference type="GO" id="GO:0006777">
    <property type="term" value="P:Mo-molybdopterin cofactor biosynthetic process"/>
    <property type="evidence" value="ECO:0007669"/>
    <property type="project" value="UniProtKB-UniRule"/>
</dbReference>
<dbReference type="Gene3D" id="3.90.105.10">
    <property type="entry name" value="Molybdopterin biosynthesis moea protein, domain 2"/>
    <property type="match status" value="1"/>
</dbReference>
<dbReference type="InterPro" id="IPR008284">
    <property type="entry name" value="MoCF_biosynth_CS"/>
</dbReference>
<sequence>MSKTVLKAAILVVSTTAANDSSADASYAVLKELFDKDGGGQWEVVEPKIVRDDVLDIQRSIIGWTEQEDPINLIITTGGTGFSIHDYTPEAVVPLLHRQAPGLVHGMLAASLAVTPFAVMSRPVAGTRNKTVIITLPGSPKGAKENLESILKLLPHACIQAAGANSRSIHAGGVKKLEAEAGVTANTFAHHSHSHGHSHSHEHQHGHGHAAPVRHIISGDGPKSNDPSLGPTRRNRASPYPMLVVQDALELIEEYSPKPQTVIAKVNLDLVGSVLAEDVTASEPVPAYRASIVDGYAVIAPEKGASSKGVFPVVSISHASPGEIPPLKPGQISRITTGAPLPLGATSVVMVEETALKTTTEDGKEELTVEILAEDIAAGENVREIGSDIEAGSVILGKGEEISSVGGELGLLASVGRSEVTVYKKPVVGVLSTGDEIVQHDRPGSLRFGEVRDCNRPTVMAAVQDWGFKVVDLGIARDKPGDLEQTLRDGLRQVDLIITTGGVSMGELDLLKPTIERSLGGTIHFGRVSMKPGKPTTFATVPVKNNNGERVTKAIFSLPGNPASAIVTLHLFVLPSLRHSSGITPAGLPKVIVKVKHNFKLDTERAEYHRAIVTVLKDGSLVAESTGGQRSSRVGSLKGANALLCLPTTAETLNKGSMVECLLMGPVRTEI</sequence>
<evidence type="ECO:0000256" key="4">
    <source>
        <dbReference type="ARBA" id="ARBA00023150"/>
    </source>
</evidence>
<comment type="cofactor">
    <cofactor evidence="5">
        <name>Mg(2+)</name>
        <dbReference type="ChEBI" id="CHEBI:18420"/>
    </cofactor>
</comment>
<feature type="domain" description="MoaB/Mog" evidence="8">
    <location>
        <begin position="429"/>
        <end position="579"/>
    </location>
</feature>
<dbReference type="Gene3D" id="2.40.340.10">
    <property type="entry name" value="MoeA, C-terminal, domain IV"/>
    <property type="match status" value="1"/>
</dbReference>
<dbReference type="EMBL" id="NCSJ02000082">
    <property type="protein sequence ID" value="RFU31146.1"/>
    <property type="molecule type" value="Genomic_DNA"/>
</dbReference>
<evidence type="ECO:0000259" key="8">
    <source>
        <dbReference type="SMART" id="SM00852"/>
    </source>
</evidence>
<dbReference type="NCBIfam" id="TIGR00177">
    <property type="entry name" value="molyb_syn"/>
    <property type="match status" value="2"/>
</dbReference>
<dbReference type="PANTHER" id="PTHR10192:SF5">
    <property type="entry name" value="GEPHYRIN"/>
    <property type="match status" value="1"/>
</dbReference>
<name>A0A3E2HCK9_SCYLI</name>
<evidence type="ECO:0000256" key="1">
    <source>
        <dbReference type="ARBA" id="ARBA00005046"/>
    </source>
</evidence>
<dbReference type="OMA" id="ESPYPMI"/>
<dbReference type="SUPFAM" id="SSF63867">
    <property type="entry name" value="MoeA C-terminal domain-like"/>
    <property type="match status" value="1"/>
</dbReference>
<comment type="catalytic activity">
    <reaction evidence="5">
        <text>molybdopterin + ATP + H(+) = adenylyl-molybdopterin + diphosphate</text>
        <dbReference type="Rhea" id="RHEA:31331"/>
        <dbReference type="ChEBI" id="CHEBI:15378"/>
        <dbReference type="ChEBI" id="CHEBI:30616"/>
        <dbReference type="ChEBI" id="CHEBI:33019"/>
        <dbReference type="ChEBI" id="CHEBI:58698"/>
        <dbReference type="ChEBI" id="CHEBI:62727"/>
    </reaction>
</comment>
<evidence type="ECO:0000256" key="5">
    <source>
        <dbReference type="RuleBase" id="RU365090"/>
    </source>
</evidence>
<dbReference type="GO" id="GO:0061598">
    <property type="term" value="F:molybdopterin adenylyltransferase activity"/>
    <property type="evidence" value="ECO:0007669"/>
    <property type="project" value="UniProtKB-UniRule"/>
</dbReference>
<dbReference type="CDD" id="cd00887">
    <property type="entry name" value="MoeA"/>
    <property type="match status" value="1"/>
</dbReference>
<dbReference type="GO" id="GO:0061599">
    <property type="term" value="F:molybdopterin molybdotransferase activity"/>
    <property type="evidence" value="ECO:0007669"/>
    <property type="project" value="UniProtKB-UniRule"/>
</dbReference>
<protein>
    <recommendedName>
        <fullName evidence="8">MoaB/Mog domain-containing protein</fullName>
    </recommendedName>
</protein>
<organism evidence="9 10">
    <name type="scientific">Scytalidium lignicola</name>
    <name type="common">Hyphomycete</name>
    <dbReference type="NCBI Taxonomy" id="5539"/>
    <lineage>
        <taxon>Eukaryota</taxon>
        <taxon>Fungi</taxon>
        <taxon>Dikarya</taxon>
        <taxon>Ascomycota</taxon>
        <taxon>Pezizomycotina</taxon>
        <taxon>Leotiomycetes</taxon>
        <taxon>Leotiomycetes incertae sedis</taxon>
        <taxon>Scytalidium</taxon>
    </lineage>
</organism>
<dbReference type="Pfam" id="PF00994">
    <property type="entry name" value="MoCF_biosynth"/>
    <property type="match status" value="2"/>
</dbReference>
<dbReference type="OrthoDB" id="4349954at2759"/>
<dbReference type="GO" id="GO:0005524">
    <property type="term" value="F:ATP binding"/>
    <property type="evidence" value="ECO:0007669"/>
    <property type="project" value="UniProtKB-UniRule"/>
</dbReference>
<dbReference type="GO" id="GO:0046872">
    <property type="term" value="F:metal ion binding"/>
    <property type="evidence" value="ECO:0007669"/>
    <property type="project" value="UniProtKB-UniRule"/>
</dbReference>
<gene>
    <name evidence="9" type="ORF">B7463_g5157</name>
</gene>
<dbReference type="InterPro" id="IPR038987">
    <property type="entry name" value="MoeA-like"/>
</dbReference>
<dbReference type="Gene3D" id="2.170.190.11">
    <property type="entry name" value="Molybdopterin biosynthesis moea protein, domain 3"/>
    <property type="match status" value="1"/>
</dbReference>
<accession>A0A3E2HCK9</accession>
<dbReference type="SUPFAM" id="SSF53218">
    <property type="entry name" value="Molybdenum cofactor biosynthesis proteins"/>
    <property type="match status" value="2"/>
</dbReference>
<comment type="caution">
    <text evidence="9">The sequence shown here is derived from an EMBL/GenBank/DDBJ whole genome shotgun (WGS) entry which is preliminary data.</text>
</comment>
<dbReference type="InterPro" id="IPR001453">
    <property type="entry name" value="MoaB/Mog_dom"/>
</dbReference>
<dbReference type="GO" id="GO:0005829">
    <property type="term" value="C:cytosol"/>
    <property type="evidence" value="ECO:0007669"/>
    <property type="project" value="TreeGrafter"/>
</dbReference>
<comment type="similarity">
    <text evidence="2">In the N-terminal section; belongs to the MoaB/Mog family.</text>
</comment>
<dbReference type="SMART" id="SM00852">
    <property type="entry name" value="MoCF_biosynth"/>
    <property type="match status" value="2"/>
</dbReference>